<dbReference type="PANTHER" id="PTHR42942:SF1">
    <property type="entry name" value="ALKYLTRANSFERASE-LIKE PROTEIN 1"/>
    <property type="match status" value="1"/>
</dbReference>
<dbReference type="PANTHER" id="PTHR42942">
    <property type="entry name" value="6-O-METHYLGUANINE DNA METHYLTRANSFERASE"/>
    <property type="match status" value="1"/>
</dbReference>
<gene>
    <name evidence="3" type="ORF">MGWOODY_Tha3002</name>
</gene>
<protein>
    <submittedName>
        <fullName evidence="3">Methylated-DNA--protein-cysteine methyltransferase-related protein</fullName>
    </submittedName>
</protein>
<accession>A0A160TFD9</accession>
<sequence length="106" mass="11448">MPQDQSNTFLTAEQHLYAALALIPYGSVTSYGRLAAMAGYPGRARWVGKVLSQLPADSQLPWHRVINAQGNISFPANSDAALRQSARLLAEGIAVRNGKKVLAKLM</sequence>
<dbReference type="AlphaFoldDB" id="A0A160TFD9"/>
<keyword evidence="1" id="KW-0227">DNA damage</keyword>
<proteinExistence type="predicted"/>
<evidence type="ECO:0000313" key="3">
    <source>
        <dbReference type="EMBL" id="CUS41954.1"/>
    </source>
</evidence>
<dbReference type="GO" id="GO:0006281">
    <property type="term" value="P:DNA repair"/>
    <property type="evidence" value="ECO:0007669"/>
    <property type="project" value="InterPro"/>
</dbReference>
<dbReference type="GO" id="GO:0008168">
    <property type="term" value="F:methyltransferase activity"/>
    <property type="evidence" value="ECO:0007669"/>
    <property type="project" value="UniProtKB-KW"/>
</dbReference>
<dbReference type="SUPFAM" id="SSF46767">
    <property type="entry name" value="Methylated DNA-protein cysteine methyltransferase, C-terminal domain"/>
    <property type="match status" value="1"/>
</dbReference>
<dbReference type="InterPro" id="IPR036388">
    <property type="entry name" value="WH-like_DNA-bd_sf"/>
</dbReference>
<keyword evidence="3" id="KW-0489">Methyltransferase</keyword>
<name>A0A160TFD9_9ZZZZ</name>
<organism evidence="3">
    <name type="scientific">hydrothermal vent metagenome</name>
    <dbReference type="NCBI Taxonomy" id="652676"/>
    <lineage>
        <taxon>unclassified sequences</taxon>
        <taxon>metagenomes</taxon>
        <taxon>ecological metagenomes</taxon>
    </lineage>
</organism>
<dbReference type="CDD" id="cd06445">
    <property type="entry name" value="ATase"/>
    <property type="match status" value="1"/>
</dbReference>
<evidence type="ECO:0000256" key="1">
    <source>
        <dbReference type="ARBA" id="ARBA00022763"/>
    </source>
</evidence>
<dbReference type="Gene3D" id="1.10.10.10">
    <property type="entry name" value="Winged helix-like DNA-binding domain superfamily/Winged helix DNA-binding domain"/>
    <property type="match status" value="1"/>
</dbReference>
<dbReference type="InterPro" id="IPR036217">
    <property type="entry name" value="MethylDNA_cys_MeTrfase_DNAb"/>
</dbReference>
<dbReference type="InterPro" id="IPR014048">
    <property type="entry name" value="MethylDNA_cys_MeTrfase_DNA-bd"/>
</dbReference>
<reference evidence="3" key="1">
    <citation type="submission" date="2015-10" db="EMBL/GenBank/DDBJ databases">
        <authorList>
            <person name="Gilbert D.G."/>
        </authorList>
    </citation>
    <scope>NUCLEOTIDE SEQUENCE</scope>
</reference>
<keyword evidence="3" id="KW-0808">Transferase</keyword>
<dbReference type="EMBL" id="CZQC01000058">
    <property type="protein sequence ID" value="CUS41954.1"/>
    <property type="molecule type" value="Genomic_DNA"/>
</dbReference>
<dbReference type="InterPro" id="IPR052520">
    <property type="entry name" value="ATL_DNA_repair"/>
</dbReference>
<dbReference type="GO" id="GO:0032259">
    <property type="term" value="P:methylation"/>
    <property type="evidence" value="ECO:0007669"/>
    <property type="project" value="UniProtKB-KW"/>
</dbReference>
<evidence type="ECO:0000259" key="2">
    <source>
        <dbReference type="Pfam" id="PF01035"/>
    </source>
</evidence>
<feature type="domain" description="Methylated-DNA-[protein]-cysteine S-methyltransferase DNA binding" evidence="2">
    <location>
        <begin position="13"/>
        <end position="92"/>
    </location>
</feature>
<dbReference type="Pfam" id="PF01035">
    <property type="entry name" value="DNA_binding_1"/>
    <property type="match status" value="1"/>
</dbReference>